<reference evidence="1 2" key="1">
    <citation type="journal article" date="2020" name="IScience">
        <title>Genome Sequencing of the Endangered Kingdonia uniflora (Circaeasteraceae, Ranunculales) Reveals Potential Mechanisms of Evolutionary Specialization.</title>
        <authorList>
            <person name="Sun Y."/>
            <person name="Deng T."/>
            <person name="Zhang A."/>
            <person name="Moore M.J."/>
            <person name="Landis J.B."/>
            <person name="Lin N."/>
            <person name="Zhang H."/>
            <person name="Zhang X."/>
            <person name="Huang J."/>
            <person name="Zhang X."/>
            <person name="Sun H."/>
            <person name="Wang H."/>
        </authorList>
    </citation>
    <scope>NUCLEOTIDE SEQUENCE [LARGE SCALE GENOMIC DNA]</scope>
    <source>
        <strain evidence="1">TB1705</strain>
        <tissue evidence="1">Leaf</tissue>
    </source>
</reference>
<protein>
    <submittedName>
        <fullName evidence="1">Uncharacterized protein</fullName>
    </submittedName>
</protein>
<comment type="caution">
    <text evidence="1">The sequence shown here is derived from an EMBL/GenBank/DDBJ whole genome shotgun (WGS) entry which is preliminary data.</text>
</comment>
<gene>
    <name evidence="1" type="ORF">GIB67_018144</name>
</gene>
<evidence type="ECO:0000313" key="2">
    <source>
        <dbReference type="Proteomes" id="UP000541444"/>
    </source>
</evidence>
<evidence type="ECO:0000313" key="1">
    <source>
        <dbReference type="EMBL" id="KAF6168304.1"/>
    </source>
</evidence>
<proteinExistence type="predicted"/>
<organism evidence="1 2">
    <name type="scientific">Kingdonia uniflora</name>
    <dbReference type="NCBI Taxonomy" id="39325"/>
    <lineage>
        <taxon>Eukaryota</taxon>
        <taxon>Viridiplantae</taxon>
        <taxon>Streptophyta</taxon>
        <taxon>Embryophyta</taxon>
        <taxon>Tracheophyta</taxon>
        <taxon>Spermatophyta</taxon>
        <taxon>Magnoliopsida</taxon>
        <taxon>Ranunculales</taxon>
        <taxon>Circaeasteraceae</taxon>
        <taxon>Kingdonia</taxon>
    </lineage>
</organism>
<name>A0A7J7NMU4_9MAGN</name>
<dbReference type="OrthoDB" id="1699318at2759"/>
<keyword evidence="2" id="KW-1185">Reference proteome</keyword>
<dbReference type="EMBL" id="JACGCM010000697">
    <property type="protein sequence ID" value="KAF6168304.1"/>
    <property type="molecule type" value="Genomic_DNA"/>
</dbReference>
<dbReference type="AlphaFoldDB" id="A0A7J7NMU4"/>
<accession>A0A7J7NMU4</accession>
<dbReference type="PANTHER" id="PTHR47481">
    <property type="match status" value="1"/>
</dbReference>
<dbReference type="PANTHER" id="PTHR47481:SF10">
    <property type="entry name" value="COPIA-LIKE POLYPROTEIN_RETROTRANSPOSON"/>
    <property type="match status" value="1"/>
</dbReference>
<sequence>MSYEEVVEEGDDYYQMVRFHYLLTSEAKCQNRLRLLAEEAVTTKNEAADVRLRESHWNPATWNQNFEVVFNFSSSSLLTAERHVELLLDSLLDASVREMTVRQLAYDKLVEEDARATRGEIIPFGDVNHSGCFKCNYKARRSDRLLHKWIRGTLSEEVLASVVRLDTAFKVWNTLLDHLAQGSTEKEFFPLQEIDSIQKGTSNMRDYVRNFKQICDDLTAIGKSVDDRQKVSDLLKGLGSAYDLFVMTMHKPPVPSYSELIPLPLSHDAMKTLHGSQNDNHSMAFFGQRSQGNREGL</sequence>
<dbReference type="Proteomes" id="UP000541444">
    <property type="component" value="Unassembled WGS sequence"/>
</dbReference>
<dbReference type="Pfam" id="PF14223">
    <property type="entry name" value="Retrotran_gag_2"/>
    <property type="match status" value="1"/>
</dbReference>